<dbReference type="GO" id="GO:0004674">
    <property type="term" value="F:protein serine/threonine kinase activity"/>
    <property type="evidence" value="ECO:0007669"/>
    <property type="project" value="UniProtKB-KW"/>
</dbReference>
<feature type="domain" description="Protein kinase" evidence="6">
    <location>
        <begin position="79"/>
        <end position="343"/>
    </location>
</feature>
<keyword evidence="3 7" id="KW-0418">Kinase</keyword>
<dbReference type="Gene3D" id="1.10.10.1320">
    <property type="entry name" value="Anti-sigma factor, zinc-finger domain"/>
    <property type="match status" value="1"/>
</dbReference>
<dbReference type="SMART" id="SM00028">
    <property type="entry name" value="TPR"/>
    <property type="match status" value="5"/>
</dbReference>
<dbReference type="GO" id="GO:0005524">
    <property type="term" value="F:ATP binding"/>
    <property type="evidence" value="ECO:0007669"/>
    <property type="project" value="UniProtKB-KW"/>
</dbReference>
<dbReference type="PROSITE" id="PS00108">
    <property type="entry name" value="PROTEIN_KINASE_ST"/>
    <property type="match status" value="1"/>
</dbReference>
<dbReference type="InterPro" id="IPR041916">
    <property type="entry name" value="Anti_sigma_zinc_sf"/>
</dbReference>
<dbReference type="SUPFAM" id="SSF48452">
    <property type="entry name" value="TPR-like"/>
    <property type="match status" value="3"/>
</dbReference>
<dbReference type="InterPro" id="IPR011990">
    <property type="entry name" value="TPR-like_helical_dom_sf"/>
</dbReference>
<feature type="region of interest" description="Disordered" evidence="5">
    <location>
        <begin position="227"/>
        <end position="255"/>
    </location>
</feature>
<keyword evidence="7" id="KW-0723">Serine/threonine-protein kinase</keyword>
<keyword evidence="1" id="KW-0808">Transferase</keyword>
<evidence type="ECO:0000313" key="9">
    <source>
        <dbReference type="Proteomes" id="UP000035579"/>
    </source>
</evidence>
<dbReference type="Proteomes" id="UP000035579">
    <property type="component" value="Chromosome"/>
</dbReference>
<keyword evidence="4" id="KW-0067">ATP-binding</keyword>
<evidence type="ECO:0000313" key="10">
    <source>
        <dbReference type="Proteomes" id="UP000256345"/>
    </source>
</evidence>
<dbReference type="InterPro" id="IPR019734">
    <property type="entry name" value="TPR_rpt"/>
</dbReference>
<dbReference type="InterPro" id="IPR008271">
    <property type="entry name" value="Ser/Thr_kinase_AS"/>
</dbReference>
<gene>
    <name evidence="7" type="ORF">AA314_07034</name>
    <name evidence="8" type="ORF">ATI61_102466</name>
</gene>
<evidence type="ECO:0000256" key="1">
    <source>
        <dbReference type="ARBA" id="ARBA00022679"/>
    </source>
</evidence>
<dbReference type="EMBL" id="QUMU01000002">
    <property type="protein sequence ID" value="REG36092.1"/>
    <property type="molecule type" value="Genomic_DNA"/>
</dbReference>
<dbReference type="KEGG" id="age:AA314_07034"/>
<keyword evidence="2" id="KW-0547">Nucleotide-binding</keyword>
<reference evidence="8 10" key="2">
    <citation type="submission" date="2018-08" db="EMBL/GenBank/DDBJ databases">
        <title>Genomic Encyclopedia of Archaeal and Bacterial Type Strains, Phase II (KMG-II): from individual species to whole genera.</title>
        <authorList>
            <person name="Goeker M."/>
        </authorList>
    </citation>
    <scope>NUCLEOTIDE SEQUENCE [LARGE SCALE GENOMIC DNA]</scope>
    <source>
        <strain evidence="8 10">DSM 2261</strain>
    </source>
</reference>
<dbReference type="Gene3D" id="3.30.200.20">
    <property type="entry name" value="Phosphorylase Kinase, domain 1"/>
    <property type="match status" value="1"/>
</dbReference>
<dbReference type="InterPro" id="IPR011009">
    <property type="entry name" value="Kinase-like_dom_sf"/>
</dbReference>
<dbReference type="PROSITE" id="PS50011">
    <property type="entry name" value="PROTEIN_KINASE_DOM"/>
    <property type="match status" value="1"/>
</dbReference>
<dbReference type="SUPFAM" id="SSF56112">
    <property type="entry name" value="Protein kinase-like (PK-like)"/>
    <property type="match status" value="1"/>
</dbReference>
<reference evidence="7 9" key="1">
    <citation type="submission" date="2015-05" db="EMBL/GenBank/DDBJ databases">
        <title>Genome assembly of Archangium gephyra DSM 2261.</title>
        <authorList>
            <person name="Sharma G."/>
            <person name="Subramanian S."/>
        </authorList>
    </citation>
    <scope>NUCLEOTIDE SEQUENCE [LARGE SCALE GENOMIC DNA]</scope>
    <source>
        <strain evidence="7 9">DSM 2261</strain>
    </source>
</reference>
<keyword evidence="10" id="KW-1185">Reference proteome</keyword>
<dbReference type="AlphaFoldDB" id="A0AAC8QDW5"/>
<accession>A0AAC8QDW5</accession>
<organism evidence="7 9">
    <name type="scientific">Archangium gephyra</name>
    <dbReference type="NCBI Taxonomy" id="48"/>
    <lineage>
        <taxon>Bacteria</taxon>
        <taxon>Pseudomonadati</taxon>
        <taxon>Myxococcota</taxon>
        <taxon>Myxococcia</taxon>
        <taxon>Myxococcales</taxon>
        <taxon>Cystobacterineae</taxon>
        <taxon>Archangiaceae</taxon>
        <taxon>Archangium</taxon>
    </lineage>
</organism>
<evidence type="ECO:0000256" key="3">
    <source>
        <dbReference type="ARBA" id="ARBA00022777"/>
    </source>
</evidence>
<dbReference type="InterPro" id="IPR000719">
    <property type="entry name" value="Prot_kinase_dom"/>
</dbReference>
<protein>
    <submittedName>
        <fullName evidence="7">Serine/threonine protein kinase</fullName>
    </submittedName>
</protein>
<dbReference type="Proteomes" id="UP000256345">
    <property type="component" value="Unassembled WGS sequence"/>
</dbReference>
<evidence type="ECO:0000313" key="8">
    <source>
        <dbReference type="EMBL" id="REG36092.1"/>
    </source>
</evidence>
<dbReference type="Pfam" id="PF13424">
    <property type="entry name" value="TPR_12"/>
    <property type="match status" value="2"/>
</dbReference>
<dbReference type="Pfam" id="PF00069">
    <property type="entry name" value="Pkinase"/>
    <property type="match status" value="1"/>
</dbReference>
<dbReference type="CDD" id="cd14014">
    <property type="entry name" value="STKc_PknB_like"/>
    <property type="match status" value="1"/>
</dbReference>
<dbReference type="Gene3D" id="1.10.510.10">
    <property type="entry name" value="Transferase(Phosphotransferase) domain 1"/>
    <property type="match status" value="1"/>
</dbReference>
<dbReference type="Gene3D" id="1.25.40.10">
    <property type="entry name" value="Tetratricopeptide repeat domain"/>
    <property type="match status" value="2"/>
</dbReference>
<name>A0AAC8QDW5_9BACT</name>
<dbReference type="PANTHER" id="PTHR43289">
    <property type="entry name" value="MITOGEN-ACTIVATED PROTEIN KINASE KINASE KINASE 20-RELATED"/>
    <property type="match status" value="1"/>
</dbReference>
<proteinExistence type="predicted"/>
<evidence type="ECO:0000256" key="2">
    <source>
        <dbReference type="ARBA" id="ARBA00022741"/>
    </source>
</evidence>
<sequence length="945" mass="102400">MSSPAPPSDSCPSDDVLARFATGLLSSEERRTFEAHLSGCGVCFEVVSALLASSSSGTGGQASREPAPVLSRGTAVGRYLVLERSGEGAMGVVYAAYDPELDRKVALKLLRPSGDTSEVAEQRRARLQREARSLARLSHPHVVAVFDVGTRGEQVFIAMEWVDGVTLRQWLAERPRDWREVLEVLRRAGEGLAAAHATGLIHRDFKPDNVLVGRDGRVRVSDFGLARPVDTEPAPPGAATGQGTELTRSGPLAGSPAYMAPEQLKGSAASALSDQFSFCVTLHEALFGERPFAATSLGQASSAVGRNIPGSVRQVLQRGLQVEPGARYPSMAALLEALERPLRRTGRRTAAVVALGVVAAAGLGVPALLRLRNQQRCEAAGALVASTWNAATRDEVGEAFRRTGAPGAETAWERVRRSLEVYTEGWSQARREACEATHVRGEQPEETLALREACLQSALLDLRALSRVLAHADAGVVENAVRATAALPDLASCGDVAVLSRGSTLPGPAVREQVEALQGRVAEARALFQSGQFPRSLKAAEELVPQVRATGFQPLLAETWLVLSASRLKFNTYKEAEEAAHEAIWAAELARDDRLTAWARIQLAMVLSSNMERLELAERWMRHAEVAVERIGRPWDLAYNLENTQGALVQRQGRLREAEGHFRRALALVEGAGRAEGVDATRAVSNVAQVLFAQGKAKEALALVERVTELRLKVLGPEHGDLVSTFNDRAAILSGLERCEESLEWGEKARALARKMLPPEHAFQAGILMNLGSCKGRLGRVDEALADYAEAVQVYVRMHGEEHPDTAEQRYFLAWAMMMAERSQQALPEAEKARRVLERTVGTEHPLFLQALSLEGQLLVSLGEHPRALPLLERAVAAMQGKDVPPNVRADAHFALAQALLRTSSGRARALELARKMYGALLEAGHEQATRDARGWFERNGIPLP</sequence>
<evidence type="ECO:0000256" key="4">
    <source>
        <dbReference type="ARBA" id="ARBA00022840"/>
    </source>
</evidence>
<evidence type="ECO:0000259" key="6">
    <source>
        <dbReference type="PROSITE" id="PS50011"/>
    </source>
</evidence>
<evidence type="ECO:0000256" key="5">
    <source>
        <dbReference type="SAM" id="MobiDB-lite"/>
    </source>
</evidence>
<evidence type="ECO:0000313" key="7">
    <source>
        <dbReference type="EMBL" id="AKJ05408.1"/>
    </source>
</evidence>
<dbReference type="PANTHER" id="PTHR43289:SF6">
    <property type="entry name" value="SERINE_THREONINE-PROTEIN KINASE NEKL-3"/>
    <property type="match status" value="1"/>
</dbReference>
<dbReference type="EMBL" id="CP011509">
    <property type="protein sequence ID" value="AKJ05408.1"/>
    <property type="molecule type" value="Genomic_DNA"/>
</dbReference>
<dbReference type="RefSeq" id="WP_053066924.1">
    <property type="nucleotide sequence ID" value="NZ_CP011509.1"/>
</dbReference>